<dbReference type="AlphaFoldDB" id="A0A1A8HB69"/>
<accession>A0A1A8HB69</accession>
<reference evidence="2" key="2">
    <citation type="submission" date="2016-06" db="EMBL/GenBank/DDBJ databases">
        <title>The genome of a short-lived fish provides insights into sex chromosome evolution and the genetic control of aging.</title>
        <authorList>
            <person name="Reichwald K."/>
            <person name="Felder M."/>
            <person name="Petzold A."/>
            <person name="Koch P."/>
            <person name="Groth M."/>
            <person name="Platzer M."/>
        </authorList>
    </citation>
    <scope>NUCLEOTIDE SEQUENCE</scope>
    <source>
        <tissue evidence="2">Brain</tissue>
    </source>
</reference>
<evidence type="ECO:0000256" key="1">
    <source>
        <dbReference type="SAM" id="MobiDB-lite"/>
    </source>
</evidence>
<protein>
    <submittedName>
        <fullName evidence="2">PHD finger protein 1</fullName>
    </submittedName>
</protein>
<name>A0A1A8HB69_9TELE</name>
<feature type="non-terminal residue" evidence="2">
    <location>
        <position position="30"/>
    </location>
</feature>
<feature type="region of interest" description="Disordered" evidence="1">
    <location>
        <begin position="1"/>
        <end position="30"/>
    </location>
</feature>
<feature type="non-terminal residue" evidence="2">
    <location>
        <position position="1"/>
    </location>
</feature>
<evidence type="ECO:0000313" key="2">
    <source>
        <dbReference type="EMBL" id="SBQ80474.1"/>
    </source>
</evidence>
<gene>
    <name evidence="2" type="primary">PHF1</name>
</gene>
<reference evidence="2" key="1">
    <citation type="submission" date="2016-05" db="EMBL/GenBank/DDBJ databases">
        <authorList>
            <person name="Lavstsen T."/>
            <person name="Jespersen J.S."/>
        </authorList>
    </citation>
    <scope>NUCLEOTIDE SEQUENCE</scope>
    <source>
        <tissue evidence="2">Brain</tissue>
    </source>
</reference>
<sequence length="30" mass="3254">RGGGEDPGEACHTRWESAVPGRVGQREFVL</sequence>
<dbReference type="EMBL" id="HAEC01012257">
    <property type="protein sequence ID" value="SBQ80474.1"/>
    <property type="molecule type" value="Transcribed_RNA"/>
</dbReference>
<organism evidence="2">
    <name type="scientific">Nothobranchius korthausae</name>
    <dbReference type="NCBI Taxonomy" id="1143690"/>
    <lineage>
        <taxon>Eukaryota</taxon>
        <taxon>Metazoa</taxon>
        <taxon>Chordata</taxon>
        <taxon>Craniata</taxon>
        <taxon>Vertebrata</taxon>
        <taxon>Euteleostomi</taxon>
        <taxon>Actinopterygii</taxon>
        <taxon>Neopterygii</taxon>
        <taxon>Teleostei</taxon>
        <taxon>Neoteleostei</taxon>
        <taxon>Acanthomorphata</taxon>
        <taxon>Ovalentaria</taxon>
        <taxon>Atherinomorphae</taxon>
        <taxon>Cyprinodontiformes</taxon>
        <taxon>Nothobranchiidae</taxon>
        <taxon>Nothobranchius</taxon>
    </lineage>
</organism>
<proteinExistence type="predicted"/>